<accession>A0A388LNW2</accession>
<dbReference type="Gene3D" id="2.40.70.10">
    <property type="entry name" value="Acid Proteases"/>
    <property type="match status" value="1"/>
</dbReference>
<reference evidence="1 2" key="1">
    <citation type="journal article" date="2018" name="Cell">
        <title>The Chara Genome: Secondary Complexity and Implications for Plant Terrestrialization.</title>
        <authorList>
            <person name="Nishiyama T."/>
            <person name="Sakayama H."/>
            <person name="Vries J.D."/>
            <person name="Buschmann H."/>
            <person name="Saint-Marcoux D."/>
            <person name="Ullrich K.K."/>
            <person name="Haas F.B."/>
            <person name="Vanderstraeten L."/>
            <person name="Becker D."/>
            <person name="Lang D."/>
            <person name="Vosolsobe S."/>
            <person name="Rombauts S."/>
            <person name="Wilhelmsson P.K.I."/>
            <person name="Janitza P."/>
            <person name="Kern R."/>
            <person name="Heyl A."/>
            <person name="Rumpler F."/>
            <person name="Villalobos L.I.A.C."/>
            <person name="Clay J.M."/>
            <person name="Skokan R."/>
            <person name="Toyoda A."/>
            <person name="Suzuki Y."/>
            <person name="Kagoshima H."/>
            <person name="Schijlen E."/>
            <person name="Tajeshwar N."/>
            <person name="Catarino B."/>
            <person name="Hetherington A.J."/>
            <person name="Saltykova A."/>
            <person name="Bonnot C."/>
            <person name="Breuninger H."/>
            <person name="Symeonidi A."/>
            <person name="Radhakrishnan G.V."/>
            <person name="Van Nieuwerburgh F."/>
            <person name="Deforce D."/>
            <person name="Chang C."/>
            <person name="Karol K.G."/>
            <person name="Hedrich R."/>
            <person name="Ulvskov P."/>
            <person name="Glockner G."/>
            <person name="Delwiche C.F."/>
            <person name="Petrasek J."/>
            <person name="Van de Peer Y."/>
            <person name="Friml J."/>
            <person name="Beilby M."/>
            <person name="Dolan L."/>
            <person name="Kohara Y."/>
            <person name="Sugano S."/>
            <person name="Fujiyama A."/>
            <person name="Delaux P.-M."/>
            <person name="Quint M."/>
            <person name="TheiBen G."/>
            <person name="Hagemann M."/>
            <person name="Harholt J."/>
            <person name="Dunand C."/>
            <person name="Zachgo S."/>
            <person name="Langdale J."/>
            <person name="Maumus F."/>
            <person name="Straeten D.V.D."/>
            <person name="Gould S.B."/>
            <person name="Rensing S.A."/>
        </authorList>
    </citation>
    <scope>NUCLEOTIDE SEQUENCE [LARGE SCALE GENOMIC DNA]</scope>
    <source>
        <strain evidence="1 2">S276</strain>
    </source>
</reference>
<dbReference type="Gramene" id="GBG83902">
    <property type="protein sequence ID" value="GBG83902"/>
    <property type="gene ID" value="CBR_g37773"/>
</dbReference>
<evidence type="ECO:0000313" key="2">
    <source>
        <dbReference type="Proteomes" id="UP000265515"/>
    </source>
</evidence>
<evidence type="ECO:0000313" key="1">
    <source>
        <dbReference type="EMBL" id="GBG83902.1"/>
    </source>
</evidence>
<keyword evidence="2" id="KW-1185">Reference proteome</keyword>
<dbReference type="InterPro" id="IPR021109">
    <property type="entry name" value="Peptidase_aspartic_dom_sf"/>
</dbReference>
<sequence>MTLRQGAQKATDAINSLGSKWYRTVREVTDVVERLIVVPGVRYDPQVLTYYLRCLPTDVKNKLVDKANVDVHNFASFNKNALEIEAKLGSAHQGQVDSRREKLPQDWRKKGNLMFVDHDGQATEIDDFPEHGEDTEQDGSCETSDVGVVAPIKEKPRGAEKQKVARSKGQGDQGMPAWVKLGLDYEDMPRQEGHHEGSLSNSGGLIFEPWWCFCEHFTRKHLGPVGVLVALTRAEVVTLPSPLQASAKASDPSITLQIHPSMLYSRDVSESLEEFQSEWSRKNPKDSWVMISKGPGGEHFVVEVDVGGHKVGAFANIGSTRNFINRAYVDKLRLGDQVQRLSRSEASTLANTHNMVVRDYVKDVVCTFSYGGGELRHKIPFLVSDKLPFDMLLGMYYLEVAQRQFDWDRKVMIHKLPNGRTVRLQKFKSSSLVENYGCVCASSFYNYYKQNREEGMYLFFVSEKGEAVKSPPEIEAVVAQYLDLF</sequence>
<name>A0A388LNW2_CHABU</name>
<dbReference type="CDD" id="cd00303">
    <property type="entry name" value="retropepsin_like"/>
    <property type="match status" value="1"/>
</dbReference>
<gene>
    <name evidence="1" type="ORF">CBR_g37773</name>
</gene>
<comment type="caution">
    <text evidence="1">The sequence shown here is derived from an EMBL/GenBank/DDBJ whole genome shotgun (WGS) entry which is preliminary data.</text>
</comment>
<proteinExistence type="predicted"/>
<protein>
    <submittedName>
        <fullName evidence="1">Uncharacterized protein</fullName>
    </submittedName>
</protein>
<organism evidence="1 2">
    <name type="scientific">Chara braunii</name>
    <name type="common">Braun's stonewort</name>
    <dbReference type="NCBI Taxonomy" id="69332"/>
    <lineage>
        <taxon>Eukaryota</taxon>
        <taxon>Viridiplantae</taxon>
        <taxon>Streptophyta</taxon>
        <taxon>Charophyceae</taxon>
        <taxon>Charales</taxon>
        <taxon>Characeae</taxon>
        <taxon>Chara</taxon>
    </lineage>
</organism>
<dbReference type="AlphaFoldDB" id="A0A388LNW2"/>
<dbReference type="Proteomes" id="UP000265515">
    <property type="component" value="Unassembled WGS sequence"/>
</dbReference>
<dbReference type="EMBL" id="BFEA01000456">
    <property type="protein sequence ID" value="GBG83902.1"/>
    <property type="molecule type" value="Genomic_DNA"/>
</dbReference>